<organism evidence="2 3">
    <name type="scientific">Takifugu flavidus</name>
    <name type="common">sansaifugu</name>
    <dbReference type="NCBI Taxonomy" id="433684"/>
    <lineage>
        <taxon>Eukaryota</taxon>
        <taxon>Metazoa</taxon>
        <taxon>Chordata</taxon>
        <taxon>Craniata</taxon>
        <taxon>Vertebrata</taxon>
        <taxon>Euteleostomi</taxon>
        <taxon>Actinopterygii</taxon>
        <taxon>Neopterygii</taxon>
        <taxon>Teleostei</taxon>
        <taxon>Neoteleostei</taxon>
        <taxon>Acanthomorphata</taxon>
        <taxon>Eupercaria</taxon>
        <taxon>Tetraodontiformes</taxon>
        <taxon>Tetradontoidea</taxon>
        <taxon>Tetraodontidae</taxon>
        <taxon>Takifugu</taxon>
    </lineage>
</organism>
<dbReference type="GO" id="GO:0005886">
    <property type="term" value="C:plasma membrane"/>
    <property type="evidence" value="ECO:0007669"/>
    <property type="project" value="TreeGrafter"/>
</dbReference>
<sequence length="121" mass="13539">MMTKKQLAQTSPGSVLSLRGSPAAIVVRVEDGVIGYKDLAALPQDKAILDIERPDLMMYQPHFSYSPAELSLSLSREGMAGVPFSWRFFTWFQHSDLHNAQLTHTTHITHSEIPPNTLLSY</sequence>
<comment type="caution">
    <text evidence="2">The sequence shown here is derived from an EMBL/GenBank/DDBJ whole genome shotgun (WGS) entry which is preliminary data.</text>
</comment>
<feature type="domain" description="Putative adherens-junction anchoring" evidence="1">
    <location>
        <begin position="10"/>
        <end position="70"/>
    </location>
</feature>
<dbReference type="Proteomes" id="UP000324091">
    <property type="component" value="Chromosome 5"/>
</dbReference>
<accession>A0A5C6N2C8</accession>
<dbReference type="InterPro" id="IPR051618">
    <property type="entry name" value="Actin-binding_LIM"/>
</dbReference>
<dbReference type="InterPro" id="IPR032402">
    <property type="entry name" value="AbLIM_anchor"/>
</dbReference>
<keyword evidence="3" id="KW-1185">Reference proteome</keyword>
<name>A0A5C6N2C8_9TELE</name>
<dbReference type="GO" id="GO:0051015">
    <property type="term" value="F:actin filament binding"/>
    <property type="evidence" value="ECO:0007669"/>
    <property type="project" value="TreeGrafter"/>
</dbReference>
<reference evidence="2 3" key="1">
    <citation type="submission" date="2019-04" db="EMBL/GenBank/DDBJ databases">
        <title>Chromosome genome assembly for Takifugu flavidus.</title>
        <authorList>
            <person name="Xiao S."/>
        </authorList>
    </citation>
    <scope>NUCLEOTIDE SEQUENCE [LARGE SCALE GENOMIC DNA]</scope>
    <source>
        <strain evidence="2">HTHZ2018</strain>
        <tissue evidence="2">Muscle</tissue>
    </source>
</reference>
<dbReference type="PANTHER" id="PTHR24213:SF17">
    <property type="entry name" value="DEMATIN"/>
    <property type="match status" value="1"/>
</dbReference>
<evidence type="ECO:0000313" key="3">
    <source>
        <dbReference type="Proteomes" id="UP000324091"/>
    </source>
</evidence>
<protein>
    <submittedName>
        <fullName evidence="2">Dematin Dematin actin-binding protein</fullName>
    </submittedName>
</protein>
<proteinExistence type="predicted"/>
<dbReference type="EMBL" id="RHFK02000018">
    <property type="protein sequence ID" value="TWW60908.1"/>
    <property type="molecule type" value="Genomic_DNA"/>
</dbReference>
<dbReference type="GO" id="GO:0030032">
    <property type="term" value="P:lamellipodium assembly"/>
    <property type="evidence" value="ECO:0007669"/>
    <property type="project" value="TreeGrafter"/>
</dbReference>
<dbReference type="GO" id="GO:0015629">
    <property type="term" value="C:actin cytoskeleton"/>
    <property type="evidence" value="ECO:0007669"/>
    <property type="project" value="TreeGrafter"/>
</dbReference>
<evidence type="ECO:0000259" key="1">
    <source>
        <dbReference type="Pfam" id="PF16182"/>
    </source>
</evidence>
<dbReference type="AlphaFoldDB" id="A0A5C6N2C8"/>
<gene>
    <name evidence="2" type="ORF">D4764_05G0009980</name>
</gene>
<dbReference type="Pfam" id="PF16182">
    <property type="entry name" value="AbLIM_anchor"/>
    <property type="match status" value="1"/>
</dbReference>
<evidence type="ECO:0000313" key="2">
    <source>
        <dbReference type="EMBL" id="TWW60908.1"/>
    </source>
</evidence>
<dbReference type="PANTHER" id="PTHR24213">
    <property type="entry name" value="ACTIN-BINDING LIM PROTEIN"/>
    <property type="match status" value="1"/>
</dbReference>
<dbReference type="GO" id="GO:0051017">
    <property type="term" value="P:actin filament bundle assembly"/>
    <property type="evidence" value="ECO:0007669"/>
    <property type="project" value="TreeGrafter"/>
</dbReference>